<name>A0ABD0M254_9CAEN</name>
<feature type="compositionally biased region" description="Low complexity" evidence="1">
    <location>
        <begin position="86"/>
        <end position="98"/>
    </location>
</feature>
<feature type="region of interest" description="Disordered" evidence="1">
    <location>
        <begin position="86"/>
        <end position="114"/>
    </location>
</feature>
<evidence type="ECO:0000256" key="1">
    <source>
        <dbReference type="SAM" id="MobiDB-lite"/>
    </source>
</evidence>
<evidence type="ECO:0000313" key="2">
    <source>
        <dbReference type="EMBL" id="KAK7505468.1"/>
    </source>
</evidence>
<dbReference type="EMBL" id="JACVVK020000010">
    <property type="protein sequence ID" value="KAK7505468.1"/>
    <property type="molecule type" value="Genomic_DNA"/>
</dbReference>
<reference evidence="2 3" key="1">
    <citation type="journal article" date="2023" name="Sci. Data">
        <title>Genome assembly of the Korean intertidal mud-creeper Batillaria attramentaria.</title>
        <authorList>
            <person name="Patra A.K."/>
            <person name="Ho P.T."/>
            <person name="Jun S."/>
            <person name="Lee S.J."/>
            <person name="Kim Y."/>
            <person name="Won Y.J."/>
        </authorList>
    </citation>
    <scope>NUCLEOTIDE SEQUENCE [LARGE SCALE GENOMIC DNA]</scope>
    <source>
        <strain evidence="2">Wonlab-2016</strain>
    </source>
</reference>
<proteinExistence type="predicted"/>
<organism evidence="2 3">
    <name type="scientific">Batillaria attramentaria</name>
    <dbReference type="NCBI Taxonomy" id="370345"/>
    <lineage>
        <taxon>Eukaryota</taxon>
        <taxon>Metazoa</taxon>
        <taxon>Spiralia</taxon>
        <taxon>Lophotrochozoa</taxon>
        <taxon>Mollusca</taxon>
        <taxon>Gastropoda</taxon>
        <taxon>Caenogastropoda</taxon>
        <taxon>Sorbeoconcha</taxon>
        <taxon>Cerithioidea</taxon>
        <taxon>Batillariidae</taxon>
        <taxon>Batillaria</taxon>
    </lineage>
</organism>
<dbReference type="AlphaFoldDB" id="A0ABD0M254"/>
<sequence>MQKIYSNVVPKVILILLLPGEFEETEPPSVKILQTVVAITSSLEELVHDMSTTGLFPSASQFRAIVCAPSLTRQTKRQCRALRLATTSATPDTTTSTSVNIPAGTATGQRRRDS</sequence>
<evidence type="ECO:0000313" key="3">
    <source>
        <dbReference type="Proteomes" id="UP001519460"/>
    </source>
</evidence>
<comment type="caution">
    <text evidence="2">The sequence shown here is derived from an EMBL/GenBank/DDBJ whole genome shotgun (WGS) entry which is preliminary data.</text>
</comment>
<gene>
    <name evidence="2" type="ORF">BaRGS_00003213</name>
</gene>
<protein>
    <submittedName>
        <fullName evidence="2">Uncharacterized protein</fullName>
    </submittedName>
</protein>
<accession>A0ABD0M254</accession>
<dbReference type="Proteomes" id="UP001519460">
    <property type="component" value="Unassembled WGS sequence"/>
</dbReference>
<keyword evidence="3" id="KW-1185">Reference proteome</keyword>